<sequence length="288" mass="29316">MKDSRDTRRSVACAGRLYCDLVFSGAGRLPAMGQEVFAEGLSLHAGGGAFITAAWLSALDRPAELVATLPAAPFEQTVRAQIADAGIIPSGCATAPYGTDPQITVALPLGGDRAFLTRRAGPALPANVSLDRVGHLHIGELHSLLEHPELIPAARAAGITISLDCGWEDDISPEAAKLIAAVDIFLPNEGEATKLAEAGFADLAPLTVIKCGADGARARIGGVETHVPTNATTVMDATGAGDAFNAGFLDAWLDGKPLDACLAAGNRTGTAAVSALGGTGGISQLEMS</sequence>
<evidence type="ECO:0000256" key="1">
    <source>
        <dbReference type="ARBA" id="ARBA00022679"/>
    </source>
</evidence>
<dbReference type="PANTHER" id="PTHR10584:SF166">
    <property type="entry name" value="RIBOKINASE"/>
    <property type="match status" value="1"/>
</dbReference>
<dbReference type="AlphaFoldDB" id="A0A2C9CPZ8"/>
<name>A0A2C9CPZ8_9RHOB</name>
<dbReference type="Proteomes" id="UP000220034">
    <property type="component" value="Unassembled WGS sequence"/>
</dbReference>
<dbReference type="InterPro" id="IPR029056">
    <property type="entry name" value="Ribokinase-like"/>
</dbReference>
<protein>
    <submittedName>
        <fullName evidence="4">Sugar or nucleoside kinase, ribokinase family</fullName>
    </submittedName>
</protein>
<dbReference type="Gene3D" id="3.40.1190.20">
    <property type="match status" value="1"/>
</dbReference>
<organism evidence="4 5">
    <name type="scientific">Pontivivens marinum</name>
    <dbReference type="NCBI Taxonomy" id="1690039"/>
    <lineage>
        <taxon>Bacteria</taxon>
        <taxon>Pseudomonadati</taxon>
        <taxon>Pseudomonadota</taxon>
        <taxon>Alphaproteobacteria</taxon>
        <taxon>Rhodobacterales</taxon>
        <taxon>Paracoccaceae</taxon>
        <taxon>Pontivivens</taxon>
    </lineage>
</organism>
<evidence type="ECO:0000313" key="4">
    <source>
        <dbReference type="EMBL" id="SOH93287.1"/>
    </source>
</evidence>
<evidence type="ECO:0000256" key="2">
    <source>
        <dbReference type="ARBA" id="ARBA00022777"/>
    </source>
</evidence>
<accession>A0A2C9CPZ8</accession>
<feature type="domain" description="Carbohydrate kinase PfkB" evidence="3">
    <location>
        <begin position="38"/>
        <end position="280"/>
    </location>
</feature>
<keyword evidence="2 4" id="KW-0418">Kinase</keyword>
<gene>
    <name evidence="4" type="ORF">SAMN06273572_1011143</name>
</gene>
<evidence type="ECO:0000313" key="5">
    <source>
        <dbReference type="Proteomes" id="UP000220034"/>
    </source>
</evidence>
<dbReference type="PANTHER" id="PTHR10584">
    <property type="entry name" value="SUGAR KINASE"/>
    <property type="match status" value="1"/>
</dbReference>
<keyword evidence="1" id="KW-0808">Transferase</keyword>
<dbReference type="RefSeq" id="WP_219617979.1">
    <property type="nucleotide sequence ID" value="NZ_OCTN01000001.1"/>
</dbReference>
<keyword evidence="5" id="KW-1185">Reference proteome</keyword>
<proteinExistence type="predicted"/>
<reference evidence="5" key="1">
    <citation type="submission" date="2017-09" db="EMBL/GenBank/DDBJ databases">
        <authorList>
            <person name="Varghese N."/>
            <person name="Submissions S."/>
        </authorList>
    </citation>
    <scope>NUCLEOTIDE SEQUENCE [LARGE SCALE GENOMIC DNA]</scope>
    <source>
        <strain evidence="5">C7</strain>
    </source>
</reference>
<dbReference type="GO" id="GO:0005829">
    <property type="term" value="C:cytosol"/>
    <property type="evidence" value="ECO:0007669"/>
    <property type="project" value="TreeGrafter"/>
</dbReference>
<evidence type="ECO:0000259" key="3">
    <source>
        <dbReference type="Pfam" id="PF00294"/>
    </source>
</evidence>
<dbReference type="SUPFAM" id="SSF53613">
    <property type="entry name" value="Ribokinase-like"/>
    <property type="match status" value="1"/>
</dbReference>
<dbReference type="Pfam" id="PF00294">
    <property type="entry name" value="PfkB"/>
    <property type="match status" value="1"/>
</dbReference>
<dbReference type="InterPro" id="IPR011611">
    <property type="entry name" value="PfkB_dom"/>
</dbReference>
<dbReference type="GO" id="GO:0016301">
    <property type="term" value="F:kinase activity"/>
    <property type="evidence" value="ECO:0007669"/>
    <property type="project" value="UniProtKB-KW"/>
</dbReference>
<dbReference type="EMBL" id="OCTN01000001">
    <property type="protein sequence ID" value="SOH93287.1"/>
    <property type="molecule type" value="Genomic_DNA"/>
</dbReference>